<dbReference type="Proteomes" id="UP000319756">
    <property type="component" value="Chromosome"/>
</dbReference>
<protein>
    <recommendedName>
        <fullName evidence="3">N-formylglutamate amidohydrolase</fullName>
    </recommendedName>
</protein>
<name>A0A514LHW6_9BACI</name>
<dbReference type="EMBL" id="CP035485">
    <property type="protein sequence ID" value="QDI91437.1"/>
    <property type="molecule type" value="Genomic_DNA"/>
</dbReference>
<evidence type="ECO:0000313" key="2">
    <source>
        <dbReference type="Proteomes" id="UP000319756"/>
    </source>
</evidence>
<gene>
    <name evidence="1" type="ORF">EPH95_09785</name>
</gene>
<sequence length="248" mass="28244">MVGCGNESFDEETFTVSGKNDIKEAYENGDLEGKVFDYEERFNQNDYAGDMDADSQTKFVEGPTDSNVLISAPHTTTHIREGEIRDAEIYTGSTVLLIQAFTGAHVIYNAHEGEDANYVFGGPYKEKIGDIVEDYNIDLVIDVHGASKSREFDLEIGTDHGETVSEERVEFLKYILETNGIHNVHRDEMYPASREGTVTHQTWHHYRTEAMQLEIHNDYRNPRNDLESYAEMLKSLVYFVDNATHIND</sequence>
<keyword evidence="2" id="KW-1185">Reference proteome</keyword>
<organism evidence="1 2">
    <name type="scientific">Salicibibacter halophilus</name>
    <dbReference type="NCBI Taxonomy" id="2502791"/>
    <lineage>
        <taxon>Bacteria</taxon>
        <taxon>Bacillati</taxon>
        <taxon>Bacillota</taxon>
        <taxon>Bacilli</taxon>
        <taxon>Bacillales</taxon>
        <taxon>Bacillaceae</taxon>
        <taxon>Salicibibacter</taxon>
    </lineage>
</organism>
<dbReference type="SUPFAM" id="SSF53187">
    <property type="entry name" value="Zn-dependent exopeptidases"/>
    <property type="match status" value="1"/>
</dbReference>
<dbReference type="AlphaFoldDB" id="A0A514LHW6"/>
<accession>A0A514LHW6</accession>
<proteinExistence type="predicted"/>
<evidence type="ECO:0008006" key="3">
    <source>
        <dbReference type="Google" id="ProtNLM"/>
    </source>
</evidence>
<dbReference type="OrthoDB" id="2962133at2"/>
<evidence type="ECO:0000313" key="1">
    <source>
        <dbReference type="EMBL" id="QDI91437.1"/>
    </source>
</evidence>
<dbReference type="Gene3D" id="3.40.630.40">
    <property type="entry name" value="Zn-dependent exopeptidases"/>
    <property type="match status" value="1"/>
</dbReference>
<reference evidence="2" key="1">
    <citation type="submission" date="2019-01" db="EMBL/GenBank/DDBJ databases">
        <title>Genomic analysis of Salicibibacter sp. NKC3-5.</title>
        <authorList>
            <person name="Oh Y.J."/>
        </authorList>
    </citation>
    <scope>NUCLEOTIDE SEQUENCE [LARGE SCALE GENOMIC DNA]</scope>
    <source>
        <strain evidence="2">NKC3-5</strain>
    </source>
</reference>
<dbReference type="KEGG" id="sale:EPH95_09785"/>
<dbReference type="RefSeq" id="WP_142089537.1">
    <property type="nucleotide sequence ID" value="NZ_CP035485.1"/>
</dbReference>